<dbReference type="Pfam" id="PF07690">
    <property type="entry name" value="MFS_1"/>
    <property type="match status" value="1"/>
</dbReference>
<feature type="transmembrane region" description="Helical" evidence="6">
    <location>
        <begin position="294"/>
        <end position="315"/>
    </location>
</feature>
<evidence type="ECO:0000256" key="5">
    <source>
        <dbReference type="ARBA" id="ARBA00023136"/>
    </source>
</evidence>
<feature type="transmembrane region" description="Helical" evidence="6">
    <location>
        <begin position="391"/>
        <end position="413"/>
    </location>
</feature>
<keyword evidence="4 6" id="KW-1133">Transmembrane helix</keyword>
<feature type="transmembrane region" description="Helical" evidence="6">
    <location>
        <begin position="44"/>
        <end position="69"/>
    </location>
</feature>
<dbReference type="AlphaFoldDB" id="A0A368BU41"/>
<dbReference type="InterPro" id="IPR044770">
    <property type="entry name" value="MFS_spinster-like"/>
</dbReference>
<organism evidence="8 9">
    <name type="scientific">SAR86 cluster bacterium</name>
    <dbReference type="NCBI Taxonomy" id="2030880"/>
    <lineage>
        <taxon>Bacteria</taxon>
        <taxon>Pseudomonadati</taxon>
        <taxon>Pseudomonadota</taxon>
        <taxon>Gammaproteobacteria</taxon>
        <taxon>SAR86 cluster</taxon>
    </lineage>
</organism>
<dbReference type="InterPro" id="IPR011701">
    <property type="entry name" value="MFS"/>
</dbReference>
<feature type="transmembrane region" description="Helical" evidence="6">
    <location>
        <begin position="170"/>
        <end position="189"/>
    </location>
</feature>
<evidence type="ECO:0000256" key="2">
    <source>
        <dbReference type="ARBA" id="ARBA00022448"/>
    </source>
</evidence>
<dbReference type="EMBL" id="QOPE01000021">
    <property type="protein sequence ID" value="RCL40803.1"/>
    <property type="molecule type" value="Genomic_DNA"/>
</dbReference>
<keyword evidence="2" id="KW-0813">Transport</keyword>
<feature type="transmembrane region" description="Helical" evidence="6">
    <location>
        <begin position="216"/>
        <end position="239"/>
    </location>
</feature>
<dbReference type="PROSITE" id="PS50850">
    <property type="entry name" value="MFS"/>
    <property type="match status" value="1"/>
</dbReference>
<dbReference type="Proteomes" id="UP000253307">
    <property type="component" value="Unassembled WGS sequence"/>
</dbReference>
<keyword evidence="5 6" id="KW-0472">Membrane</keyword>
<feature type="transmembrane region" description="Helical" evidence="6">
    <location>
        <begin position="259"/>
        <end position="282"/>
    </location>
</feature>
<proteinExistence type="predicted"/>
<dbReference type="CDD" id="cd17328">
    <property type="entry name" value="MFS_spinster_like"/>
    <property type="match status" value="1"/>
</dbReference>
<feature type="transmembrane region" description="Helical" evidence="6">
    <location>
        <begin position="358"/>
        <end position="379"/>
    </location>
</feature>
<dbReference type="SUPFAM" id="SSF103473">
    <property type="entry name" value="MFS general substrate transporter"/>
    <property type="match status" value="1"/>
</dbReference>
<dbReference type="InterPro" id="IPR020846">
    <property type="entry name" value="MFS_dom"/>
</dbReference>
<sequence>MHTKQYRTFALLLLTLVYGFNFIDRQIMGILAPFIQKDLGLSNTDLGLLIGLAFAVFYTFVAIPIAWLADRFNRVNILSIALATWSAFTALTGLANNFFQVALARMGVGIGEAGGSPPSHSIISDMYPKEERASALGVYSMGIPLGIMAAYFVTASLMDVSEDQVNWRQIFIFLGLTGIALAVVVKLVLKEPVRGAMELTSGTTISKPPFLESLKVLMHIPAWWAMCFGIAFGSFVSYAKSAFQTKYLVTLDPSFDFKTLVIILGIMNGTTYAGGAFFGARLADRWGKKDIRAYGWLPAIAMLLCLPIGIIGWWVDSVEMHLVFATFALLLLGIYLGPSFAIAQTLAPIHMRAMSTALFFFILNMIALGGGPTFAGWLMDVFGNNYNEIESIRYALTVTTCVFIPSVISFLLVSKFLPKDWKAAEERNLAQAS</sequence>
<evidence type="ECO:0000256" key="3">
    <source>
        <dbReference type="ARBA" id="ARBA00022692"/>
    </source>
</evidence>
<dbReference type="PANTHER" id="PTHR23505:SF79">
    <property type="entry name" value="PROTEIN SPINSTER"/>
    <property type="match status" value="1"/>
</dbReference>
<feature type="transmembrane region" description="Helical" evidence="6">
    <location>
        <begin position="321"/>
        <end position="346"/>
    </location>
</feature>
<evidence type="ECO:0000256" key="1">
    <source>
        <dbReference type="ARBA" id="ARBA00004141"/>
    </source>
</evidence>
<feature type="transmembrane region" description="Helical" evidence="6">
    <location>
        <begin position="6"/>
        <end position="23"/>
    </location>
</feature>
<evidence type="ECO:0000313" key="8">
    <source>
        <dbReference type="EMBL" id="RCL40803.1"/>
    </source>
</evidence>
<feature type="transmembrane region" description="Helical" evidence="6">
    <location>
        <begin position="136"/>
        <end position="158"/>
    </location>
</feature>
<evidence type="ECO:0000256" key="4">
    <source>
        <dbReference type="ARBA" id="ARBA00022989"/>
    </source>
</evidence>
<comment type="subcellular location">
    <subcellularLocation>
        <location evidence="1">Membrane</location>
        <topology evidence="1">Multi-pass membrane protein</topology>
    </subcellularLocation>
</comment>
<name>A0A368BU41_9GAMM</name>
<gene>
    <name evidence="8" type="ORF">DBW96_03100</name>
</gene>
<dbReference type="GO" id="GO:0016020">
    <property type="term" value="C:membrane"/>
    <property type="evidence" value="ECO:0007669"/>
    <property type="project" value="UniProtKB-SubCell"/>
</dbReference>
<comment type="caution">
    <text evidence="8">The sequence shown here is derived from an EMBL/GenBank/DDBJ whole genome shotgun (WGS) entry which is preliminary data.</text>
</comment>
<evidence type="ECO:0000259" key="7">
    <source>
        <dbReference type="PROSITE" id="PS50850"/>
    </source>
</evidence>
<evidence type="ECO:0000313" key="9">
    <source>
        <dbReference type="Proteomes" id="UP000253307"/>
    </source>
</evidence>
<dbReference type="Gene3D" id="1.20.1250.20">
    <property type="entry name" value="MFS general substrate transporter like domains"/>
    <property type="match status" value="2"/>
</dbReference>
<dbReference type="InterPro" id="IPR036259">
    <property type="entry name" value="MFS_trans_sf"/>
</dbReference>
<accession>A0A368BU41</accession>
<keyword evidence="3 6" id="KW-0812">Transmembrane</keyword>
<reference evidence="8 9" key="1">
    <citation type="journal article" date="2018" name="Microbiome">
        <title>Fine metagenomic profile of the Mediterranean stratified and mixed water columns revealed by assembly and recruitment.</title>
        <authorList>
            <person name="Haro-Moreno J.M."/>
            <person name="Lopez-Perez M."/>
            <person name="De La Torre J.R."/>
            <person name="Picazo A."/>
            <person name="Camacho A."/>
            <person name="Rodriguez-Valera F."/>
        </authorList>
    </citation>
    <scope>NUCLEOTIDE SEQUENCE [LARGE SCALE GENOMIC DNA]</scope>
    <source>
        <strain evidence="8">MED-G82</strain>
    </source>
</reference>
<feature type="domain" description="Major facilitator superfamily (MFS) profile" evidence="7">
    <location>
        <begin position="10"/>
        <end position="417"/>
    </location>
</feature>
<dbReference type="PANTHER" id="PTHR23505">
    <property type="entry name" value="SPINSTER"/>
    <property type="match status" value="1"/>
</dbReference>
<protein>
    <submittedName>
        <fullName evidence="8">MFS transporter</fullName>
    </submittedName>
</protein>
<evidence type="ECO:0000256" key="6">
    <source>
        <dbReference type="SAM" id="Phobius"/>
    </source>
</evidence>
<dbReference type="GO" id="GO:0022857">
    <property type="term" value="F:transmembrane transporter activity"/>
    <property type="evidence" value="ECO:0007669"/>
    <property type="project" value="InterPro"/>
</dbReference>